<gene>
    <name evidence="6" type="ORF">H4C47_20195</name>
</gene>
<evidence type="ECO:0000256" key="4">
    <source>
        <dbReference type="ARBA" id="ARBA00023163"/>
    </source>
</evidence>
<evidence type="ECO:0000256" key="2">
    <source>
        <dbReference type="ARBA" id="ARBA00023015"/>
    </source>
</evidence>
<dbReference type="PANTHER" id="PTHR30126:SF40">
    <property type="entry name" value="HTH-TYPE TRANSCRIPTIONAL REGULATOR GLTR"/>
    <property type="match status" value="1"/>
</dbReference>
<reference evidence="6 7" key="1">
    <citation type="submission" date="2020-07" db="EMBL/GenBank/DDBJ databases">
        <title>Diversity of carbapenemase encoding genes among Pseudomonas putida group clinical isolates in a tertiary Brazilian hospital.</title>
        <authorList>
            <person name="Alberto-Lei F."/>
            <person name="Nodari C.S."/>
            <person name="Streling A.P."/>
            <person name="Paulino J.T."/>
            <person name="Bessa-Neto F.O."/>
            <person name="Cayo R."/>
            <person name="Gales A.C."/>
        </authorList>
    </citation>
    <scope>NUCLEOTIDE SEQUENCE [LARGE SCALE GENOMIC DNA]</scope>
    <source>
        <strain evidence="6 7">12464</strain>
    </source>
</reference>
<evidence type="ECO:0000313" key="7">
    <source>
        <dbReference type="Proteomes" id="UP000553948"/>
    </source>
</evidence>
<name>A0A7W2L406_PSEPU</name>
<evidence type="ECO:0000256" key="1">
    <source>
        <dbReference type="ARBA" id="ARBA00009437"/>
    </source>
</evidence>
<evidence type="ECO:0000256" key="3">
    <source>
        <dbReference type="ARBA" id="ARBA00023125"/>
    </source>
</evidence>
<dbReference type="PROSITE" id="PS50931">
    <property type="entry name" value="HTH_LYSR"/>
    <property type="match status" value="1"/>
</dbReference>
<comment type="caution">
    <text evidence="6">The sequence shown here is derived from an EMBL/GenBank/DDBJ whole genome shotgun (WGS) entry which is preliminary data.</text>
</comment>
<keyword evidence="4" id="KW-0804">Transcription</keyword>
<sequence length="111" mass="12203">MKTQFFKVVQTVAQHGSFSEAAAILGCSQSNISYAIKEVEDHFEQRLFIRSRTGCVLTPEGKIIAQSLSVMLATLAQLKKRSQRLCEHLLQRPYAGNQFEAGHGVSGPAIP</sequence>
<dbReference type="SUPFAM" id="SSF46785">
    <property type="entry name" value="Winged helix' DNA-binding domain"/>
    <property type="match status" value="1"/>
</dbReference>
<dbReference type="GO" id="GO:0000976">
    <property type="term" value="F:transcription cis-regulatory region binding"/>
    <property type="evidence" value="ECO:0007669"/>
    <property type="project" value="TreeGrafter"/>
</dbReference>
<dbReference type="GO" id="GO:0003700">
    <property type="term" value="F:DNA-binding transcription factor activity"/>
    <property type="evidence" value="ECO:0007669"/>
    <property type="project" value="InterPro"/>
</dbReference>
<accession>A0A7W2L406</accession>
<dbReference type="Proteomes" id="UP000553948">
    <property type="component" value="Unassembled WGS sequence"/>
</dbReference>
<organism evidence="6 7">
    <name type="scientific">Pseudomonas putida</name>
    <name type="common">Arthrobacter siderocapsulatus</name>
    <dbReference type="NCBI Taxonomy" id="303"/>
    <lineage>
        <taxon>Bacteria</taxon>
        <taxon>Pseudomonadati</taxon>
        <taxon>Pseudomonadota</taxon>
        <taxon>Gammaproteobacteria</taxon>
        <taxon>Pseudomonadales</taxon>
        <taxon>Pseudomonadaceae</taxon>
        <taxon>Pseudomonas</taxon>
    </lineage>
</organism>
<evidence type="ECO:0000313" key="6">
    <source>
        <dbReference type="EMBL" id="MBA6118040.1"/>
    </source>
</evidence>
<protein>
    <submittedName>
        <fullName evidence="6">LysR family transcriptional regulator</fullName>
    </submittedName>
</protein>
<dbReference type="InterPro" id="IPR036388">
    <property type="entry name" value="WH-like_DNA-bd_sf"/>
</dbReference>
<dbReference type="InterPro" id="IPR036390">
    <property type="entry name" value="WH_DNA-bd_sf"/>
</dbReference>
<dbReference type="PANTHER" id="PTHR30126">
    <property type="entry name" value="HTH-TYPE TRANSCRIPTIONAL REGULATOR"/>
    <property type="match status" value="1"/>
</dbReference>
<comment type="similarity">
    <text evidence="1">Belongs to the LysR transcriptional regulatory family.</text>
</comment>
<dbReference type="InterPro" id="IPR000847">
    <property type="entry name" value="LysR_HTH_N"/>
</dbReference>
<dbReference type="Gene3D" id="1.10.10.10">
    <property type="entry name" value="Winged helix-like DNA-binding domain superfamily/Winged helix DNA-binding domain"/>
    <property type="match status" value="1"/>
</dbReference>
<proteinExistence type="inferred from homology"/>
<dbReference type="AlphaFoldDB" id="A0A7W2L406"/>
<dbReference type="RefSeq" id="WP_176515401.1">
    <property type="nucleotide sequence ID" value="NZ_CP060529.1"/>
</dbReference>
<dbReference type="EMBL" id="JACGDG010000019">
    <property type="protein sequence ID" value="MBA6118040.1"/>
    <property type="molecule type" value="Genomic_DNA"/>
</dbReference>
<keyword evidence="2" id="KW-0805">Transcription regulation</keyword>
<feature type="domain" description="HTH lysR-type" evidence="5">
    <location>
        <begin position="1"/>
        <end position="58"/>
    </location>
</feature>
<dbReference type="Pfam" id="PF00126">
    <property type="entry name" value="HTH_1"/>
    <property type="match status" value="1"/>
</dbReference>
<evidence type="ECO:0000259" key="5">
    <source>
        <dbReference type="PROSITE" id="PS50931"/>
    </source>
</evidence>
<keyword evidence="3" id="KW-0238">DNA-binding</keyword>